<feature type="coiled-coil region" evidence="1">
    <location>
        <begin position="83"/>
        <end position="110"/>
    </location>
</feature>
<protein>
    <recommendedName>
        <fullName evidence="5">DUF5320 domain-containing protein</fullName>
    </recommendedName>
</protein>
<evidence type="ECO:0000313" key="4">
    <source>
        <dbReference type="Proteomes" id="UP000288096"/>
    </source>
</evidence>
<name>A0A401FVP5_9BACT</name>
<dbReference type="InterPro" id="IPR035205">
    <property type="entry name" value="DUF5320"/>
</dbReference>
<keyword evidence="1" id="KW-0175">Coiled coil</keyword>
<evidence type="ECO:0000256" key="2">
    <source>
        <dbReference type="SAM" id="MobiDB-lite"/>
    </source>
</evidence>
<dbReference type="Pfam" id="PF17253">
    <property type="entry name" value="DUF5320"/>
    <property type="match status" value="1"/>
</dbReference>
<proteinExistence type="predicted"/>
<evidence type="ECO:0000313" key="3">
    <source>
        <dbReference type="EMBL" id="GBC61046.1"/>
    </source>
</evidence>
<accession>A0A401FVP5</accession>
<dbReference type="RefSeq" id="WP_124328383.1">
    <property type="nucleotide sequence ID" value="NZ_BEXT01000001.1"/>
</dbReference>
<organism evidence="3 4">
    <name type="scientific">Desulfonema ishimotonii</name>
    <dbReference type="NCBI Taxonomy" id="45657"/>
    <lineage>
        <taxon>Bacteria</taxon>
        <taxon>Pseudomonadati</taxon>
        <taxon>Thermodesulfobacteriota</taxon>
        <taxon>Desulfobacteria</taxon>
        <taxon>Desulfobacterales</taxon>
        <taxon>Desulfococcaceae</taxon>
        <taxon>Desulfonema</taxon>
    </lineage>
</organism>
<gene>
    <name evidence="3" type="ORF">DENIS_2006</name>
</gene>
<dbReference type="AlphaFoldDB" id="A0A401FVP5"/>
<dbReference type="EMBL" id="BEXT01000001">
    <property type="protein sequence ID" value="GBC61046.1"/>
    <property type="molecule type" value="Genomic_DNA"/>
</dbReference>
<sequence>MPGFDKTGPRGMGPMTGGGRGYCPSGSAGGRGPAAGGYGRGAGFGRGAGRGFGGRQRAGWGRGWETSPAGEVPASAMSRDEEMEMLRVEAEHVKNTLEALNRRLEALENAELSE</sequence>
<evidence type="ECO:0008006" key="5">
    <source>
        <dbReference type="Google" id="ProtNLM"/>
    </source>
</evidence>
<dbReference type="Proteomes" id="UP000288096">
    <property type="component" value="Unassembled WGS sequence"/>
</dbReference>
<reference evidence="4" key="1">
    <citation type="submission" date="2017-11" db="EMBL/GenBank/DDBJ databases">
        <authorList>
            <person name="Watanabe M."/>
            <person name="Kojima H."/>
        </authorList>
    </citation>
    <scope>NUCLEOTIDE SEQUENCE [LARGE SCALE GENOMIC DNA]</scope>
    <source>
        <strain evidence="4">Tokyo 01</strain>
    </source>
</reference>
<feature type="compositionally biased region" description="Gly residues" evidence="2">
    <location>
        <begin position="10"/>
        <end position="62"/>
    </location>
</feature>
<keyword evidence="4" id="KW-1185">Reference proteome</keyword>
<evidence type="ECO:0000256" key="1">
    <source>
        <dbReference type="SAM" id="Coils"/>
    </source>
</evidence>
<reference evidence="4" key="2">
    <citation type="submission" date="2019-01" db="EMBL/GenBank/DDBJ databases">
        <title>Genome sequence of Desulfonema ishimotonii strain Tokyo 01.</title>
        <authorList>
            <person name="Fukui M."/>
        </authorList>
    </citation>
    <scope>NUCLEOTIDE SEQUENCE [LARGE SCALE GENOMIC DNA]</scope>
    <source>
        <strain evidence="4">Tokyo 01</strain>
    </source>
</reference>
<feature type="region of interest" description="Disordered" evidence="2">
    <location>
        <begin position="1"/>
        <end position="78"/>
    </location>
</feature>
<comment type="caution">
    <text evidence="3">The sequence shown here is derived from an EMBL/GenBank/DDBJ whole genome shotgun (WGS) entry which is preliminary data.</text>
</comment>